<dbReference type="Gene3D" id="2.40.128.520">
    <property type="match status" value="1"/>
</dbReference>
<evidence type="ECO:0000259" key="2">
    <source>
        <dbReference type="Pfam" id="PF09917"/>
    </source>
</evidence>
<feature type="domain" description="DUF2147" evidence="2">
    <location>
        <begin position="45"/>
        <end position="155"/>
    </location>
</feature>
<dbReference type="EMBL" id="JADIMZ010000029">
    <property type="protein sequence ID" value="MBO8432099.1"/>
    <property type="molecule type" value="Genomic_DNA"/>
</dbReference>
<organism evidence="3 4">
    <name type="scientific">Candidatus Pullibacteroides excrementavium</name>
    <dbReference type="NCBI Taxonomy" id="2840905"/>
    <lineage>
        <taxon>Bacteria</taxon>
        <taxon>Pseudomonadati</taxon>
        <taxon>Bacteroidota</taxon>
        <taxon>Bacteroidia</taxon>
        <taxon>Bacteroidales</taxon>
        <taxon>Candidatus Pullibacteroides</taxon>
    </lineage>
</organism>
<dbReference type="Proteomes" id="UP000823612">
    <property type="component" value="Unassembled WGS sequence"/>
</dbReference>
<reference evidence="3" key="2">
    <citation type="journal article" date="2021" name="PeerJ">
        <title>Extensive microbial diversity within the chicken gut microbiome revealed by metagenomics and culture.</title>
        <authorList>
            <person name="Gilroy R."/>
            <person name="Ravi A."/>
            <person name="Getino M."/>
            <person name="Pursley I."/>
            <person name="Horton D.L."/>
            <person name="Alikhan N.F."/>
            <person name="Baker D."/>
            <person name="Gharbi K."/>
            <person name="Hall N."/>
            <person name="Watson M."/>
            <person name="Adriaenssens E.M."/>
            <person name="Foster-Nyarko E."/>
            <person name="Jarju S."/>
            <person name="Secka A."/>
            <person name="Antonio M."/>
            <person name="Oren A."/>
            <person name="Chaudhuri R.R."/>
            <person name="La Ragione R."/>
            <person name="Hildebrand F."/>
            <person name="Pallen M.J."/>
        </authorList>
    </citation>
    <scope>NUCLEOTIDE SEQUENCE</scope>
    <source>
        <strain evidence="3">2889</strain>
    </source>
</reference>
<feature type="signal peptide" evidence="1">
    <location>
        <begin position="1"/>
        <end position="22"/>
    </location>
</feature>
<dbReference type="PANTHER" id="PTHR36919:SF2">
    <property type="entry name" value="BLL6627 PROTEIN"/>
    <property type="match status" value="1"/>
</dbReference>
<dbReference type="PANTHER" id="PTHR36919">
    <property type="entry name" value="BLR1215 PROTEIN"/>
    <property type="match status" value="1"/>
</dbReference>
<gene>
    <name evidence="3" type="ORF">IAB08_02240</name>
</gene>
<reference evidence="3" key="1">
    <citation type="submission" date="2020-10" db="EMBL/GenBank/DDBJ databases">
        <authorList>
            <person name="Gilroy R."/>
        </authorList>
    </citation>
    <scope>NUCLEOTIDE SEQUENCE</scope>
    <source>
        <strain evidence="3">2889</strain>
    </source>
</reference>
<protein>
    <submittedName>
        <fullName evidence="3">DUF2147 domain-containing protein</fullName>
    </submittedName>
</protein>
<dbReference type="Pfam" id="PF09917">
    <property type="entry name" value="DUF2147"/>
    <property type="match status" value="1"/>
</dbReference>
<evidence type="ECO:0000313" key="4">
    <source>
        <dbReference type="Proteomes" id="UP000823612"/>
    </source>
</evidence>
<evidence type="ECO:0000256" key="1">
    <source>
        <dbReference type="SAM" id="SignalP"/>
    </source>
</evidence>
<accession>A0A9D9DQR6</accession>
<feature type="chain" id="PRO_5039623263" evidence="1">
    <location>
        <begin position="23"/>
        <end position="156"/>
    </location>
</feature>
<dbReference type="AlphaFoldDB" id="A0A9D9DQR6"/>
<comment type="caution">
    <text evidence="3">The sequence shown here is derived from an EMBL/GenBank/DDBJ whole genome shotgun (WGS) entry which is preliminary data.</text>
</comment>
<keyword evidence="1" id="KW-0732">Signal</keyword>
<proteinExistence type="predicted"/>
<dbReference type="InterPro" id="IPR019223">
    <property type="entry name" value="DUF2147"/>
</dbReference>
<sequence length="156" mass="18006">MHLKTLLFVFSLLLCLPAGLQAQSLGAKADDIVGDYEVFDRGTGERMHLNFYRADDGDYEARIVWMENPLDDLGKPKTDVQNPRADKRHIPLTHVVVVRKLSYDARSKEWNGGRVYDPTSGKTYRCAIEFENDSTMKFRAYIGFRILGRSLYWNRL</sequence>
<name>A0A9D9DQR6_9BACT</name>
<evidence type="ECO:0000313" key="3">
    <source>
        <dbReference type="EMBL" id="MBO8432099.1"/>
    </source>
</evidence>